<dbReference type="PROSITE" id="PS50968">
    <property type="entry name" value="BIOTINYL_LIPOYL"/>
    <property type="match status" value="1"/>
</dbReference>
<dbReference type="InterPro" id="IPR045257">
    <property type="entry name" value="E2/Pdx1"/>
</dbReference>
<dbReference type="Pfam" id="PF00364">
    <property type="entry name" value="Biotin_lipoyl"/>
    <property type="match status" value="1"/>
</dbReference>
<dbReference type="SUPFAM" id="SSF47005">
    <property type="entry name" value="Peripheral subunit-binding domain of 2-oxo acid dehydrogenase complex"/>
    <property type="match status" value="1"/>
</dbReference>
<dbReference type="PROSITE" id="PS00189">
    <property type="entry name" value="LIPOYL"/>
    <property type="match status" value="1"/>
</dbReference>
<dbReference type="InterPro" id="IPR003016">
    <property type="entry name" value="2-oxoA_DH_lipoyl-BS"/>
</dbReference>
<feature type="domain" description="Lipoyl-binding" evidence="6">
    <location>
        <begin position="2"/>
        <end position="78"/>
    </location>
</feature>
<dbReference type="InterPro" id="IPR004167">
    <property type="entry name" value="PSBD"/>
</dbReference>
<dbReference type="PROSITE" id="PS51826">
    <property type="entry name" value="PSBD"/>
    <property type="match status" value="1"/>
</dbReference>
<gene>
    <name evidence="8" type="ORF">Fsol_00422</name>
</gene>
<dbReference type="SUPFAM" id="SSF52777">
    <property type="entry name" value="CoA-dependent acyltransferases"/>
    <property type="match status" value="1"/>
</dbReference>
<dbReference type="Pfam" id="PF02817">
    <property type="entry name" value="E3_binding"/>
    <property type="match status" value="1"/>
</dbReference>
<dbReference type="Gene3D" id="3.30.559.10">
    <property type="entry name" value="Chloramphenicol acetyltransferase-like domain"/>
    <property type="match status" value="1"/>
</dbReference>
<keyword evidence="9" id="KW-1185">Reference proteome</keyword>
<comment type="function">
    <text evidence="4">The pyruvate dehydrogenase complex catalyzes the overall conversion of pyruvate to acetyl-CoA and CO(2). It contains multiple copies of three enzymatic components: pyruvate dehydrogenase (E1), dihydrolipoamide acetyltransferase (E2) and lipoamide dehydrogenase (E3).</text>
</comment>
<keyword evidence="5" id="KW-0012">Acyltransferase</keyword>
<dbReference type="CDD" id="cd06849">
    <property type="entry name" value="lipoyl_domain"/>
    <property type="match status" value="1"/>
</dbReference>
<dbReference type="Pfam" id="PF00198">
    <property type="entry name" value="2-oxoacid_dh"/>
    <property type="match status" value="1"/>
</dbReference>
<dbReference type="GO" id="GO:0016746">
    <property type="term" value="F:acyltransferase activity"/>
    <property type="evidence" value="ECO:0007669"/>
    <property type="project" value="UniProtKB-KW"/>
</dbReference>
<evidence type="ECO:0000256" key="3">
    <source>
        <dbReference type="ARBA" id="ARBA00022823"/>
    </source>
</evidence>
<dbReference type="PANTHER" id="PTHR23151:SF90">
    <property type="entry name" value="DIHYDROLIPOYLLYSINE-RESIDUE ACETYLTRANSFERASE COMPONENT OF PYRUVATE DEHYDROGENASE COMPLEX, MITOCHONDRIAL-RELATED"/>
    <property type="match status" value="1"/>
</dbReference>
<dbReference type="Gene3D" id="4.10.320.10">
    <property type="entry name" value="E3-binding domain"/>
    <property type="match status" value="1"/>
</dbReference>
<comment type="cofactor">
    <cofactor evidence="1 5">
        <name>(R)-lipoate</name>
        <dbReference type="ChEBI" id="CHEBI:83088"/>
    </cofactor>
</comment>
<sequence>MSIKLLMPALSPTMKEGNLIKWLKKEGDVIASGDVIAEIETDKAIMEFESADSGVLGKILVSEGTSNVKVKELIAIILEEGESEADIEAILNATALQTHTTPPKSEEDKKVDKNKSIDIAAPSTSQEERIFISPIARKLAMDHKVDIKHIKGSGPYSRIVKRDVEEVIAVTASDSSTPNTTLSFTKMRAAIAERLSFSKKNIPHFYISVECNIDNLLSIRKSLNDSMKKANLDKKISINDFFVKATALSLQKHHKFRSSFEEEKWLQHDFADIAIAISVEDGLFTPVVKNSAQKSLLHISTEVLELAQKARSRSLRHSEISGGCITISNLGMYGIRSFLPIINPPHVSILAIGGAIHKPTVSSEGNIVASQTIEITLACDHRVIDGVDAALFINDIKSYVENSMSLIM</sequence>
<evidence type="ECO:0000256" key="5">
    <source>
        <dbReference type="RuleBase" id="RU003423"/>
    </source>
</evidence>
<dbReference type="InterPro" id="IPR000089">
    <property type="entry name" value="Biotin_lipoyl"/>
</dbReference>
<evidence type="ECO:0000313" key="8">
    <source>
        <dbReference type="EMBL" id="AWD33217.1"/>
    </source>
</evidence>
<reference evidence="8 9" key="1">
    <citation type="journal article" date="2018" name="Genome Biol. Evol.">
        <title>The Genome Sequence of "Candidatus Fokinia solitaria": Insights on Reductive Evolution in Rickettsiales.</title>
        <authorList>
            <person name="Floriano A.M."/>
            <person name="Castelli M."/>
            <person name="Krenek S."/>
            <person name="Berendonk T.U."/>
            <person name="Bazzocchi C."/>
            <person name="Petroni G."/>
            <person name="Sassera D."/>
        </authorList>
    </citation>
    <scope>NUCLEOTIDE SEQUENCE [LARGE SCALE GENOMIC DNA]</scope>
    <source>
        <strain evidence="8">Rio ETE_ALG 3VII</strain>
    </source>
</reference>
<dbReference type="InterPro" id="IPR001078">
    <property type="entry name" value="2-oxoacid_DH_actylTfrase"/>
</dbReference>
<keyword evidence="3 5" id="KW-0450">Lipoyl</keyword>
<dbReference type="GO" id="GO:0006086">
    <property type="term" value="P:pyruvate decarboxylation to acetyl-CoA"/>
    <property type="evidence" value="ECO:0007669"/>
    <property type="project" value="InterPro"/>
</dbReference>
<dbReference type="GO" id="GO:0045254">
    <property type="term" value="C:pyruvate dehydrogenase complex"/>
    <property type="evidence" value="ECO:0007669"/>
    <property type="project" value="InterPro"/>
</dbReference>
<dbReference type="FunFam" id="2.40.50.100:FF:000010">
    <property type="entry name" value="Acetyltransferase component of pyruvate dehydrogenase complex"/>
    <property type="match status" value="1"/>
</dbReference>
<keyword evidence="8" id="KW-0670">Pyruvate</keyword>
<proteinExistence type="inferred from homology"/>
<organism evidence="8 9">
    <name type="scientific">Candidatus Fokinia solitaria</name>
    <dbReference type="NCBI Taxonomy" id="1802984"/>
    <lineage>
        <taxon>Bacteria</taxon>
        <taxon>Pseudomonadati</taxon>
        <taxon>Pseudomonadota</taxon>
        <taxon>Alphaproteobacteria</taxon>
        <taxon>Rickettsiales</taxon>
        <taxon>Candidatus Midichloriaceae</taxon>
        <taxon>Candidatus Fokinia</taxon>
    </lineage>
</organism>
<dbReference type="PANTHER" id="PTHR23151">
    <property type="entry name" value="DIHYDROLIPOAMIDE ACETYL/SUCCINYL-TRANSFERASE-RELATED"/>
    <property type="match status" value="1"/>
</dbReference>
<dbReference type="OrthoDB" id="9805770at2"/>
<dbReference type="Proteomes" id="UP000244519">
    <property type="component" value="Chromosome"/>
</dbReference>
<evidence type="ECO:0000256" key="2">
    <source>
        <dbReference type="ARBA" id="ARBA00007317"/>
    </source>
</evidence>
<dbReference type="InterPro" id="IPR011053">
    <property type="entry name" value="Single_hybrid_motif"/>
</dbReference>
<evidence type="ECO:0000256" key="1">
    <source>
        <dbReference type="ARBA" id="ARBA00001938"/>
    </source>
</evidence>
<dbReference type="KEGG" id="fso:Fsol_00422"/>
<accession>A0A2U8BSA1</accession>
<protein>
    <recommendedName>
        <fullName evidence="5">Dihydrolipoamide acetyltransferase component of pyruvate dehydrogenase complex</fullName>
        <ecNumber evidence="5">2.3.1.-</ecNumber>
    </recommendedName>
</protein>
<dbReference type="InterPro" id="IPR036625">
    <property type="entry name" value="E3-bd_dom_sf"/>
</dbReference>
<dbReference type="SUPFAM" id="SSF51230">
    <property type="entry name" value="Single hybrid motif"/>
    <property type="match status" value="1"/>
</dbReference>
<dbReference type="EC" id="2.3.1.-" evidence="5"/>
<evidence type="ECO:0000259" key="7">
    <source>
        <dbReference type="PROSITE" id="PS51826"/>
    </source>
</evidence>
<comment type="similarity">
    <text evidence="2 5">Belongs to the 2-oxoacid dehydrogenase family.</text>
</comment>
<evidence type="ECO:0000259" key="6">
    <source>
        <dbReference type="PROSITE" id="PS50968"/>
    </source>
</evidence>
<keyword evidence="5 8" id="KW-0808">Transferase</keyword>
<dbReference type="Gene3D" id="2.40.50.100">
    <property type="match status" value="1"/>
</dbReference>
<dbReference type="InterPro" id="IPR023213">
    <property type="entry name" value="CAT-like_dom_sf"/>
</dbReference>
<dbReference type="EMBL" id="CP025989">
    <property type="protein sequence ID" value="AWD33217.1"/>
    <property type="molecule type" value="Genomic_DNA"/>
</dbReference>
<feature type="domain" description="Peripheral subunit-binding (PSBD)" evidence="7">
    <location>
        <begin position="131"/>
        <end position="168"/>
    </location>
</feature>
<dbReference type="AlphaFoldDB" id="A0A2U8BSA1"/>
<evidence type="ECO:0000256" key="4">
    <source>
        <dbReference type="ARBA" id="ARBA00025211"/>
    </source>
</evidence>
<name>A0A2U8BSA1_9RICK</name>
<evidence type="ECO:0000313" key="9">
    <source>
        <dbReference type="Proteomes" id="UP000244519"/>
    </source>
</evidence>